<accession>A0A0C3QV72</accession>
<keyword evidence="7" id="KW-1185">Reference proteome</keyword>
<name>A0A0C3QV72_9AGAM</name>
<dbReference type="PANTHER" id="PTHR46481">
    <property type="entry name" value="ZINC FINGER BED DOMAIN-CONTAINING PROTEIN 4"/>
    <property type="match status" value="1"/>
</dbReference>
<evidence type="ECO:0000313" key="7">
    <source>
        <dbReference type="Proteomes" id="UP000054248"/>
    </source>
</evidence>
<keyword evidence="2" id="KW-0479">Metal-binding</keyword>
<dbReference type="PANTHER" id="PTHR46481:SF10">
    <property type="entry name" value="ZINC FINGER BED DOMAIN-CONTAINING PROTEIN 39"/>
    <property type="match status" value="1"/>
</dbReference>
<dbReference type="HOGENOM" id="CLU_033558_0_0_1"/>
<dbReference type="InterPro" id="IPR052035">
    <property type="entry name" value="ZnF_BED_domain_contain"/>
</dbReference>
<evidence type="ECO:0000256" key="2">
    <source>
        <dbReference type="ARBA" id="ARBA00022723"/>
    </source>
</evidence>
<evidence type="ECO:0000313" key="6">
    <source>
        <dbReference type="EMBL" id="KIO32494.1"/>
    </source>
</evidence>
<protein>
    <submittedName>
        <fullName evidence="6">Uncharacterized protein</fullName>
    </submittedName>
</protein>
<evidence type="ECO:0000256" key="3">
    <source>
        <dbReference type="ARBA" id="ARBA00022771"/>
    </source>
</evidence>
<evidence type="ECO:0000256" key="5">
    <source>
        <dbReference type="ARBA" id="ARBA00023242"/>
    </source>
</evidence>
<dbReference type="SUPFAM" id="SSF53098">
    <property type="entry name" value="Ribonuclease H-like"/>
    <property type="match status" value="1"/>
</dbReference>
<keyword evidence="3" id="KW-0863">Zinc-finger</keyword>
<evidence type="ECO:0000256" key="4">
    <source>
        <dbReference type="ARBA" id="ARBA00022833"/>
    </source>
</evidence>
<evidence type="ECO:0000256" key="1">
    <source>
        <dbReference type="ARBA" id="ARBA00004123"/>
    </source>
</evidence>
<dbReference type="GO" id="GO:0008270">
    <property type="term" value="F:zinc ion binding"/>
    <property type="evidence" value="ECO:0007669"/>
    <property type="project" value="UniProtKB-KW"/>
</dbReference>
<reference evidence="6 7" key="1">
    <citation type="submission" date="2014-04" db="EMBL/GenBank/DDBJ databases">
        <authorList>
            <consortium name="DOE Joint Genome Institute"/>
            <person name="Kuo A."/>
            <person name="Girlanda M."/>
            <person name="Perotto S."/>
            <person name="Kohler A."/>
            <person name="Nagy L.G."/>
            <person name="Floudas D."/>
            <person name="Copeland A."/>
            <person name="Barry K.W."/>
            <person name="Cichocki N."/>
            <person name="Veneault-Fourrey C."/>
            <person name="LaButti K."/>
            <person name="Lindquist E.A."/>
            <person name="Lipzen A."/>
            <person name="Lundell T."/>
            <person name="Morin E."/>
            <person name="Murat C."/>
            <person name="Sun H."/>
            <person name="Tunlid A."/>
            <person name="Henrissat B."/>
            <person name="Grigoriev I.V."/>
            <person name="Hibbett D.S."/>
            <person name="Martin F."/>
            <person name="Nordberg H.P."/>
            <person name="Cantor M.N."/>
            <person name="Hua S.X."/>
        </authorList>
    </citation>
    <scope>NUCLEOTIDE SEQUENCE [LARGE SCALE GENOMIC DNA]</scope>
    <source>
        <strain evidence="6 7">MUT 4182</strain>
    </source>
</reference>
<dbReference type="OrthoDB" id="3226942at2759"/>
<comment type="subcellular location">
    <subcellularLocation>
        <location evidence="1">Nucleus</location>
    </subcellularLocation>
</comment>
<organism evidence="6 7">
    <name type="scientific">Tulasnella calospora MUT 4182</name>
    <dbReference type="NCBI Taxonomy" id="1051891"/>
    <lineage>
        <taxon>Eukaryota</taxon>
        <taxon>Fungi</taxon>
        <taxon>Dikarya</taxon>
        <taxon>Basidiomycota</taxon>
        <taxon>Agaricomycotina</taxon>
        <taxon>Agaricomycetes</taxon>
        <taxon>Cantharellales</taxon>
        <taxon>Tulasnellaceae</taxon>
        <taxon>Tulasnella</taxon>
    </lineage>
</organism>
<dbReference type="GO" id="GO:0005634">
    <property type="term" value="C:nucleus"/>
    <property type="evidence" value="ECO:0007669"/>
    <property type="project" value="UniProtKB-SubCell"/>
</dbReference>
<dbReference type="AlphaFoldDB" id="A0A0C3QV72"/>
<reference evidence="7" key="2">
    <citation type="submission" date="2015-01" db="EMBL/GenBank/DDBJ databases">
        <title>Evolutionary Origins and Diversification of the Mycorrhizal Mutualists.</title>
        <authorList>
            <consortium name="DOE Joint Genome Institute"/>
            <consortium name="Mycorrhizal Genomics Consortium"/>
            <person name="Kohler A."/>
            <person name="Kuo A."/>
            <person name="Nagy L.G."/>
            <person name="Floudas D."/>
            <person name="Copeland A."/>
            <person name="Barry K.W."/>
            <person name="Cichocki N."/>
            <person name="Veneault-Fourrey C."/>
            <person name="LaButti K."/>
            <person name="Lindquist E.A."/>
            <person name="Lipzen A."/>
            <person name="Lundell T."/>
            <person name="Morin E."/>
            <person name="Murat C."/>
            <person name="Riley R."/>
            <person name="Ohm R."/>
            <person name="Sun H."/>
            <person name="Tunlid A."/>
            <person name="Henrissat B."/>
            <person name="Grigoriev I.V."/>
            <person name="Hibbett D.S."/>
            <person name="Martin F."/>
        </authorList>
    </citation>
    <scope>NUCLEOTIDE SEQUENCE [LARGE SCALE GENOMIC DNA]</scope>
    <source>
        <strain evidence="7">MUT 4182</strain>
    </source>
</reference>
<proteinExistence type="predicted"/>
<dbReference type="Proteomes" id="UP000054248">
    <property type="component" value="Unassembled WGS sequence"/>
</dbReference>
<keyword evidence="4" id="KW-0862">Zinc</keyword>
<dbReference type="InterPro" id="IPR012337">
    <property type="entry name" value="RNaseH-like_sf"/>
</dbReference>
<sequence>MTLLPAEMARVRMLEQEKLKNQKFLTVMTDGWDDAQHRSVYGTVVVERGKYPTILGLENLTGKRGSAANIGAAVRKSMKEMAVDPKQIIAMVTDDPTVMGAVRRDMEKEYPWIITIACFEHKLNGAMGRVSSFSEVKPVISKNARIVSFFTSSHYWGGELNKVAASQGVNRKLKKHTETRWYSLILLCSSVIEHRSALEILCRREDAIRKVDNLSPVATDVLQTVRDSKHWDLTFQLVRFCKPIVDAIGRIESRDASLADCMLELLRCAREISHLSPAIELGDSLPFSFHAKAAFNREFTKLNTDIHFLALYLHPLCRRLAVSNAPRSRKFKEVCVIAGTLAKKLGWTQNITTKLLSDLQEYHACRPPFTGGTADGAAWWRELPGVSATEHPLKGMALIIFAIVPHTAEVERVFSSLGGFHSPRRSRLSVENLEMLGKLRSHYVGLLHEMGRTKDRRHHTHSRIPKEPGVDANLVSRLIQENVTDALDADQAARELREVAEIRAEMDEELTVADIDRAFAELELEKTTENANTREIDALEVYSMDDLRKVDEGMAPKSVEDDLSALTAEEGGSTATWNLETLLTKAGIA</sequence>
<dbReference type="STRING" id="1051891.A0A0C3QV72"/>
<dbReference type="EMBL" id="KN822954">
    <property type="protein sequence ID" value="KIO32494.1"/>
    <property type="molecule type" value="Genomic_DNA"/>
</dbReference>
<gene>
    <name evidence="6" type="ORF">M407DRAFT_66689</name>
</gene>
<keyword evidence="5" id="KW-0539">Nucleus</keyword>